<protein>
    <submittedName>
        <fullName evidence="1">Uncharacterized protein</fullName>
    </submittedName>
</protein>
<sequence>MDVFDKPLTVDQCKEIADKFCKDNDLELGIFEGKNIDGQKIDGYCFAAFNPDDEGKLVGYPLHIIVDHLSGVAIPVRF</sequence>
<comment type="caution">
    <text evidence="1">The sequence shown here is derived from an EMBL/GenBank/DDBJ whole genome shotgun (WGS) entry which is preliminary data.</text>
</comment>
<name>I7JY76_9LACO</name>
<dbReference type="RefSeq" id="WP_009559851.1">
    <property type="nucleotide sequence ID" value="NZ_AYZN01000017.1"/>
</dbReference>
<reference evidence="1 2" key="1">
    <citation type="submission" date="2012-06" db="EMBL/GenBank/DDBJ databases">
        <title>Draft Genome Sequence of Lactobacillus pasteurii CRBIP 24.76T.</title>
        <authorList>
            <person name="Cousin S."/>
            <person name="Bouchier C."/>
            <person name="Loux V."/>
            <person name="Ma L."/>
            <person name="Creno S."/>
            <person name="Bizet C."/>
            <person name="Clermont D."/>
        </authorList>
    </citation>
    <scope>NUCLEOTIDE SEQUENCE [LARGE SCALE GENOMIC DNA]</scope>
    <source>
        <strain evidence="2">CRBIP 24.76T</strain>
    </source>
</reference>
<accession>I7JY76</accession>
<dbReference type="STRING" id="1423790.BN53_04255"/>
<dbReference type="EMBL" id="CAKD01000021">
    <property type="protein sequence ID" value="CCI85300.1"/>
    <property type="molecule type" value="Genomic_DNA"/>
</dbReference>
<dbReference type="PATRIC" id="fig|1423790.3.peg.869"/>
<dbReference type="Proteomes" id="UP000009311">
    <property type="component" value="Unassembled WGS sequence"/>
</dbReference>
<gene>
    <name evidence="1" type="ORF">BN53_04255</name>
</gene>
<dbReference type="AlphaFoldDB" id="I7JY76"/>
<evidence type="ECO:0000313" key="2">
    <source>
        <dbReference type="Proteomes" id="UP000009311"/>
    </source>
</evidence>
<proteinExistence type="predicted"/>
<evidence type="ECO:0000313" key="1">
    <source>
        <dbReference type="EMBL" id="CCI85300.1"/>
    </source>
</evidence>
<keyword evidence="2" id="KW-1185">Reference proteome</keyword>
<organism evidence="1 2">
    <name type="scientific">Lactobacillus pasteurii DSM 23907 = CRBIP 24.76</name>
    <dbReference type="NCBI Taxonomy" id="1423790"/>
    <lineage>
        <taxon>Bacteria</taxon>
        <taxon>Bacillati</taxon>
        <taxon>Bacillota</taxon>
        <taxon>Bacilli</taxon>
        <taxon>Lactobacillales</taxon>
        <taxon>Lactobacillaceae</taxon>
        <taxon>Lactobacillus</taxon>
    </lineage>
</organism>